<reference evidence="2" key="3">
    <citation type="journal article" date="2017" name="Nature">
        <title>Genome sequence of the progenitor of the wheat D genome Aegilops tauschii.</title>
        <authorList>
            <person name="Luo M.C."/>
            <person name="Gu Y.Q."/>
            <person name="Puiu D."/>
            <person name="Wang H."/>
            <person name="Twardziok S.O."/>
            <person name="Deal K.R."/>
            <person name="Huo N."/>
            <person name="Zhu T."/>
            <person name="Wang L."/>
            <person name="Wang Y."/>
            <person name="McGuire P.E."/>
            <person name="Liu S."/>
            <person name="Long H."/>
            <person name="Ramasamy R.K."/>
            <person name="Rodriguez J.C."/>
            <person name="Van S.L."/>
            <person name="Yuan L."/>
            <person name="Wang Z."/>
            <person name="Xia Z."/>
            <person name="Xiao L."/>
            <person name="Anderson O.D."/>
            <person name="Ouyang S."/>
            <person name="Liang Y."/>
            <person name="Zimin A.V."/>
            <person name="Pertea G."/>
            <person name="Qi P."/>
            <person name="Bennetzen J.L."/>
            <person name="Dai X."/>
            <person name="Dawson M.W."/>
            <person name="Muller H.G."/>
            <person name="Kugler K."/>
            <person name="Rivarola-Duarte L."/>
            <person name="Spannagl M."/>
            <person name="Mayer K.F.X."/>
            <person name="Lu F.H."/>
            <person name="Bevan M.W."/>
            <person name="Leroy P."/>
            <person name="Li P."/>
            <person name="You F.M."/>
            <person name="Sun Q."/>
            <person name="Liu Z."/>
            <person name="Lyons E."/>
            <person name="Wicker T."/>
            <person name="Salzberg S.L."/>
            <person name="Devos K.M."/>
            <person name="Dvorak J."/>
        </authorList>
    </citation>
    <scope>NUCLEOTIDE SEQUENCE [LARGE SCALE GENOMIC DNA]</scope>
    <source>
        <strain evidence="2">cv. AL8/78</strain>
    </source>
</reference>
<dbReference type="Gramene" id="AET2Gv20281500.8">
    <property type="protein sequence ID" value="AET2Gv20281500.8"/>
    <property type="gene ID" value="AET2Gv20281500"/>
</dbReference>
<sequence length="410" mass="48366">MSLVDLQLWIFKLFRLHPETQDLAIKGFIKQRKTDLFDDFEPDWYMEYCPWDTCYFQTDKCWSAFANKLKRKRNVMQKFMLYAECSEIKHYAILLKAVHDDYSQLARVVFPGTKCLTISNFRFLRLVEDLSMTPKEIIAYLAQHYGEQMNPLEAWRARQKALEREFGTFYDSHNFAPRLLKDITCKTPWGFVDIKDAEVAGCDNFRVLHHIFWAFGQCVQAFNHCRPVLCIKGTPLCGKYQEVLLTAVALDANGYSIPVACAVVEGETKESWMWFLRNLEQPVRHPSDVCIIHDYKREVIDAIEDFLSSDRRQWGKVESRWCMEHLAEDFFAYFGDKNLVLMFKKLCQQRRLNKFVKIWKELDELTTKYTAEREGGTSGEMQQELVQHDEVDLVAQRLWNRPDSVDSEEE</sequence>
<dbReference type="PANTHER" id="PTHR31973">
    <property type="entry name" value="POLYPROTEIN, PUTATIVE-RELATED"/>
    <property type="match status" value="1"/>
</dbReference>
<keyword evidence="3" id="KW-1185">Reference proteome</keyword>
<evidence type="ECO:0000313" key="2">
    <source>
        <dbReference type="EnsemblPlants" id="AET2Gv20281500.4"/>
    </source>
</evidence>
<dbReference type="EnsemblPlants" id="AET2Gv20281500.6">
    <property type="protein sequence ID" value="AET2Gv20281500.6"/>
    <property type="gene ID" value="AET2Gv20281500"/>
</dbReference>
<name>A0A453AWG3_AEGTS</name>
<reference evidence="2" key="5">
    <citation type="journal article" date="2021" name="G3 (Bethesda)">
        <title>Aegilops tauschii genome assembly Aet v5.0 features greater sequence contiguity and improved annotation.</title>
        <authorList>
            <person name="Wang L."/>
            <person name="Zhu T."/>
            <person name="Rodriguez J.C."/>
            <person name="Deal K.R."/>
            <person name="Dubcovsky J."/>
            <person name="McGuire P.E."/>
            <person name="Lux T."/>
            <person name="Spannagl M."/>
            <person name="Mayer K.F.X."/>
            <person name="Baldrich P."/>
            <person name="Meyers B.C."/>
            <person name="Huo N."/>
            <person name="Gu Y.Q."/>
            <person name="Zhou H."/>
            <person name="Devos K.M."/>
            <person name="Bennetzen J.L."/>
            <person name="Unver T."/>
            <person name="Budak H."/>
            <person name="Gulick P.J."/>
            <person name="Galiba G."/>
            <person name="Kalapos B."/>
            <person name="Nelson D.R."/>
            <person name="Li P."/>
            <person name="You F.M."/>
            <person name="Luo M.C."/>
            <person name="Dvorak J."/>
        </authorList>
    </citation>
    <scope>NUCLEOTIDE SEQUENCE [LARGE SCALE GENOMIC DNA]</scope>
    <source>
        <strain evidence="2">cv. AL8/78</strain>
    </source>
</reference>
<dbReference type="Gramene" id="AET2Gv20281500.4">
    <property type="protein sequence ID" value="AET2Gv20281500.4"/>
    <property type="gene ID" value="AET2Gv20281500"/>
</dbReference>
<dbReference type="EnsemblPlants" id="AET2Gv20281500.5">
    <property type="protein sequence ID" value="AET2Gv20281500.5"/>
    <property type="gene ID" value="AET2Gv20281500"/>
</dbReference>
<dbReference type="Gramene" id="AET2Gv20281500.5">
    <property type="protein sequence ID" value="AET2Gv20281500.5"/>
    <property type="gene ID" value="AET2Gv20281500"/>
</dbReference>
<evidence type="ECO:0000259" key="1">
    <source>
        <dbReference type="Pfam" id="PF10551"/>
    </source>
</evidence>
<evidence type="ECO:0000313" key="3">
    <source>
        <dbReference type="Proteomes" id="UP000015105"/>
    </source>
</evidence>
<protein>
    <recommendedName>
        <fullName evidence="1">MULE transposase domain-containing protein</fullName>
    </recommendedName>
</protein>
<organism evidence="2 3">
    <name type="scientific">Aegilops tauschii subsp. strangulata</name>
    <name type="common">Goatgrass</name>
    <dbReference type="NCBI Taxonomy" id="200361"/>
    <lineage>
        <taxon>Eukaryota</taxon>
        <taxon>Viridiplantae</taxon>
        <taxon>Streptophyta</taxon>
        <taxon>Embryophyta</taxon>
        <taxon>Tracheophyta</taxon>
        <taxon>Spermatophyta</taxon>
        <taxon>Magnoliopsida</taxon>
        <taxon>Liliopsida</taxon>
        <taxon>Poales</taxon>
        <taxon>Poaceae</taxon>
        <taxon>BOP clade</taxon>
        <taxon>Pooideae</taxon>
        <taxon>Triticodae</taxon>
        <taxon>Triticeae</taxon>
        <taxon>Triticinae</taxon>
        <taxon>Aegilops</taxon>
    </lineage>
</organism>
<dbReference type="AlphaFoldDB" id="A0A453AWG3"/>
<dbReference type="Proteomes" id="UP000015105">
    <property type="component" value="Chromosome 2D"/>
</dbReference>
<dbReference type="Gramene" id="AET2Gv20281500.1">
    <property type="protein sequence ID" value="AET2Gv20281500.1"/>
    <property type="gene ID" value="AET2Gv20281500"/>
</dbReference>
<dbReference type="EnsemblPlants" id="AET2Gv20281500.1">
    <property type="protein sequence ID" value="AET2Gv20281500.1"/>
    <property type="gene ID" value="AET2Gv20281500"/>
</dbReference>
<reference evidence="3" key="1">
    <citation type="journal article" date="2014" name="Science">
        <title>Ancient hybridizations among the ancestral genomes of bread wheat.</title>
        <authorList>
            <consortium name="International Wheat Genome Sequencing Consortium,"/>
            <person name="Marcussen T."/>
            <person name="Sandve S.R."/>
            <person name="Heier L."/>
            <person name="Spannagl M."/>
            <person name="Pfeifer M."/>
            <person name="Jakobsen K.S."/>
            <person name="Wulff B.B."/>
            <person name="Steuernagel B."/>
            <person name="Mayer K.F."/>
            <person name="Olsen O.A."/>
        </authorList>
    </citation>
    <scope>NUCLEOTIDE SEQUENCE [LARGE SCALE GENOMIC DNA]</scope>
    <source>
        <strain evidence="3">cv. AL8/78</strain>
    </source>
</reference>
<dbReference type="InterPro" id="IPR018289">
    <property type="entry name" value="MULE_transposase_dom"/>
</dbReference>
<dbReference type="Gramene" id="AET2Gv20281500.7">
    <property type="protein sequence ID" value="AET2Gv20281500.7"/>
    <property type="gene ID" value="AET2Gv20281500"/>
</dbReference>
<dbReference type="PANTHER" id="PTHR31973:SF184">
    <property type="entry name" value="OS02G0685500 PROTEIN"/>
    <property type="match status" value="1"/>
</dbReference>
<accession>A0A453AWG3</accession>
<feature type="domain" description="MULE transposase" evidence="1">
    <location>
        <begin position="228"/>
        <end position="327"/>
    </location>
</feature>
<dbReference type="EnsemblPlants" id="AET2Gv20281500.2">
    <property type="protein sequence ID" value="AET2Gv20281500.2"/>
    <property type="gene ID" value="AET2Gv20281500"/>
</dbReference>
<reference evidence="3" key="2">
    <citation type="journal article" date="2017" name="Nat. Plants">
        <title>The Aegilops tauschii genome reveals multiple impacts of transposons.</title>
        <authorList>
            <person name="Zhao G."/>
            <person name="Zou C."/>
            <person name="Li K."/>
            <person name="Wang K."/>
            <person name="Li T."/>
            <person name="Gao L."/>
            <person name="Zhang X."/>
            <person name="Wang H."/>
            <person name="Yang Z."/>
            <person name="Liu X."/>
            <person name="Jiang W."/>
            <person name="Mao L."/>
            <person name="Kong X."/>
            <person name="Jiao Y."/>
            <person name="Jia J."/>
        </authorList>
    </citation>
    <scope>NUCLEOTIDE SEQUENCE [LARGE SCALE GENOMIC DNA]</scope>
    <source>
        <strain evidence="3">cv. AL8/78</strain>
    </source>
</reference>
<reference evidence="2" key="4">
    <citation type="submission" date="2019-03" db="UniProtKB">
        <authorList>
            <consortium name="EnsemblPlants"/>
        </authorList>
    </citation>
    <scope>IDENTIFICATION</scope>
</reference>
<dbReference type="EnsemblPlants" id="AET2Gv20281500.4">
    <property type="protein sequence ID" value="AET2Gv20281500.4"/>
    <property type="gene ID" value="AET2Gv20281500"/>
</dbReference>
<dbReference type="EnsemblPlants" id="AET2Gv20281500.8">
    <property type="protein sequence ID" value="AET2Gv20281500.8"/>
    <property type="gene ID" value="AET2Gv20281500"/>
</dbReference>
<dbReference type="GeneID" id="109779249"/>
<proteinExistence type="predicted"/>
<dbReference type="Gramene" id="AET2Gv20281500.6">
    <property type="protein sequence ID" value="AET2Gv20281500.6"/>
    <property type="gene ID" value="AET2Gv20281500"/>
</dbReference>
<dbReference type="Gramene" id="AET2Gv20281500.2">
    <property type="protein sequence ID" value="AET2Gv20281500.2"/>
    <property type="gene ID" value="AET2Gv20281500"/>
</dbReference>
<dbReference type="RefSeq" id="XP_020193442.2">
    <property type="nucleotide sequence ID" value="XM_020337853.4"/>
</dbReference>
<dbReference type="Pfam" id="PF10551">
    <property type="entry name" value="MULE"/>
    <property type="match status" value="1"/>
</dbReference>
<dbReference type="EnsemblPlants" id="AET2Gv20281500.7">
    <property type="protein sequence ID" value="AET2Gv20281500.7"/>
    <property type="gene ID" value="AET2Gv20281500"/>
</dbReference>